<protein>
    <recommendedName>
        <fullName evidence="2">Protein FMC1 homolog</fullName>
    </recommendedName>
</protein>
<evidence type="ECO:0000256" key="2">
    <source>
        <dbReference type="ARBA" id="ARBA00013846"/>
    </source>
</evidence>
<comment type="similarity">
    <text evidence="1">Belongs to the FMC1 family.</text>
</comment>
<dbReference type="InterPro" id="IPR037667">
    <property type="entry name" value="FMC1_homologue"/>
</dbReference>
<dbReference type="Proteomes" id="UP001158576">
    <property type="component" value="Chromosome XSR"/>
</dbReference>
<evidence type="ECO:0000256" key="3">
    <source>
        <dbReference type="ARBA" id="ARBA00045742"/>
    </source>
</evidence>
<evidence type="ECO:0000313" key="4">
    <source>
        <dbReference type="EMBL" id="CAG5098134.1"/>
    </source>
</evidence>
<evidence type="ECO:0000313" key="5">
    <source>
        <dbReference type="Proteomes" id="UP001158576"/>
    </source>
</evidence>
<accession>A0ABN7SHW0</accession>
<dbReference type="EMBL" id="OU015569">
    <property type="protein sequence ID" value="CAG5098134.1"/>
    <property type="molecule type" value="Genomic_DNA"/>
</dbReference>
<gene>
    <name evidence="4" type="ORF">OKIOD_LOCUS6957</name>
</gene>
<name>A0ABN7SHW0_OIKDI</name>
<sequence length="105" mass="12197">MPLNSVRGKLLREIGLLYKGWPKEQWSAFYRAQDLFDVNQISENRYCRQPGAAVVDAETYLCLLENSRKHQELIKIYHGKGERSVQEAANLVGLKLPELYKEDEE</sequence>
<organism evidence="4 5">
    <name type="scientific">Oikopleura dioica</name>
    <name type="common">Tunicate</name>
    <dbReference type="NCBI Taxonomy" id="34765"/>
    <lineage>
        <taxon>Eukaryota</taxon>
        <taxon>Metazoa</taxon>
        <taxon>Chordata</taxon>
        <taxon>Tunicata</taxon>
        <taxon>Appendicularia</taxon>
        <taxon>Copelata</taxon>
        <taxon>Oikopleuridae</taxon>
        <taxon>Oikopleura</taxon>
    </lineage>
</organism>
<reference evidence="4 5" key="1">
    <citation type="submission" date="2021-04" db="EMBL/GenBank/DDBJ databases">
        <authorList>
            <person name="Bliznina A."/>
        </authorList>
    </citation>
    <scope>NUCLEOTIDE SEQUENCE [LARGE SCALE GENOMIC DNA]</scope>
</reference>
<proteinExistence type="inferred from homology"/>
<evidence type="ECO:0000256" key="1">
    <source>
        <dbReference type="ARBA" id="ARBA00009058"/>
    </source>
</evidence>
<dbReference type="PANTHER" id="PTHR31716:SF1">
    <property type="entry name" value="PROTEIN FMC1 HOMOLOG"/>
    <property type="match status" value="1"/>
</dbReference>
<keyword evidence="5" id="KW-1185">Reference proteome</keyword>
<dbReference type="PANTHER" id="PTHR31716">
    <property type="entry name" value="PROTEIN FMC1 HOMOLOG"/>
    <property type="match status" value="1"/>
</dbReference>
<comment type="function">
    <text evidence="3">Plays a role in the assembly/stability of the mitochondrial membrane ATP synthase (F(1)F(0) ATP synthase or Complex V).</text>
</comment>